<organism evidence="5 6">
    <name type="scientific">Streptomyces drozdowiczii</name>
    <dbReference type="NCBI Taxonomy" id="202862"/>
    <lineage>
        <taxon>Bacteria</taxon>
        <taxon>Bacillati</taxon>
        <taxon>Actinomycetota</taxon>
        <taxon>Actinomycetes</taxon>
        <taxon>Kitasatosporales</taxon>
        <taxon>Streptomycetaceae</taxon>
        <taxon>Streptomyces</taxon>
    </lineage>
</organism>
<dbReference type="EMBL" id="CP098740">
    <property type="protein sequence ID" value="UZK58666.1"/>
    <property type="molecule type" value="Genomic_DNA"/>
</dbReference>
<keyword evidence="2" id="KW-0436">Ligase</keyword>
<evidence type="ECO:0000256" key="1">
    <source>
        <dbReference type="ARBA" id="ARBA00006432"/>
    </source>
</evidence>
<evidence type="ECO:0000259" key="4">
    <source>
        <dbReference type="Pfam" id="PF00501"/>
    </source>
</evidence>
<feature type="domain" description="AMP-dependent synthetase/ligase" evidence="4">
    <location>
        <begin position="11"/>
        <end position="360"/>
    </location>
</feature>
<feature type="region of interest" description="Disordered" evidence="3">
    <location>
        <begin position="97"/>
        <end position="118"/>
    </location>
</feature>
<dbReference type="PANTHER" id="PTHR43201:SF5">
    <property type="entry name" value="MEDIUM-CHAIN ACYL-COA LIGASE ACSF2, MITOCHONDRIAL"/>
    <property type="match status" value="1"/>
</dbReference>
<evidence type="ECO:0000313" key="5">
    <source>
        <dbReference type="EMBL" id="UZK58666.1"/>
    </source>
</evidence>
<gene>
    <name evidence="5" type="ORF">NEH16_27945</name>
</gene>
<evidence type="ECO:0000256" key="3">
    <source>
        <dbReference type="SAM" id="MobiDB-lite"/>
    </source>
</evidence>
<evidence type="ECO:0000256" key="2">
    <source>
        <dbReference type="ARBA" id="ARBA00022598"/>
    </source>
</evidence>
<dbReference type="SUPFAM" id="SSF56801">
    <property type="entry name" value="Acetyl-CoA synthetase-like"/>
    <property type="match status" value="1"/>
</dbReference>
<reference evidence="5" key="1">
    <citation type="journal article" date="2022" name="Front. Microbiol.">
        <title>Mirubactin C rescues the lethal effect of cell wall biosynthesis mutations in Bacillus subtilis.</title>
        <authorList>
            <person name="Kepplinger B."/>
            <person name="Wen X."/>
            <person name="Tyler A.R."/>
            <person name="Kim B.Y."/>
            <person name="Brown J."/>
            <person name="Banks P."/>
            <person name="Dashti Y."/>
            <person name="Mackenzie E.S."/>
            <person name="Wills C."/>
            <person name="Kawai Y."/>
            <person name="Waldron K.J."/>
            <person name="Allenby N.E.E."/>
            <person name="Wu L.J."/>
            <person name="Hall M.J."/>
            <person name="Errington J."/>
        </authorList>
    </citation>
    <scope>NUCLEOTIDE SEQUENCE</scope>
    <source>
        <strain evidence="5">MDA8-470</strain>
    </source>
</reference>
<dbReference type="InterPro" id="IPR042099">
    <property type="entry name" value="ANL_N_sf"/>
</dbReference>
<dbReference type="Proteomes" id="UP001164963">
    <property type="component" value="Chromosome"/>
</dbReference>
<protein>
    <submittedName>
        <fullName evidence="5">AMP-binding protein</fullName>
    </submittedName>
</protein>
<dbReference type="Pfam" id="PF00501">
    <property type="entry name" value="AMP-binding"/>
    <property type="match status" value="1"/>
</dbReference>
<accession>A0ABY6Q3T4</accession>
<dbReference type="InterPro" id="IPR045851">
    <property type="entry name" value="AMP-bd_C_sf"/>
</dbReference>
<keyword evidence="6" id="KW-1185">Reference proteome</keyword>
<proteinExistence type="inferred from homology"/>
<sequence length="529" mass="56956">MRFVSFAGKLETRNFPEIYKDVMELMDELRESGCRAGDLVGVTGPNSYEWVLADLALLGLGCVPVALALEQGADGRALAALADAYGLAAVFTTRAPAPDRERPAGELPNGELPDGELPDGVAALTARPLKLVRRDVPAGARPTLPGDAFTIAFSSGTAGSKKGLLMSAAGVENTMRISAEAWRLTADDDLLIVMPFSNFQQRYLLYTAVRYGTDVTVVPPERMLQKLRELAPTVVLGPPSFFELPANRVGSAGPRERLPYLLATALHALVPGRAGRRLRARLGRRWTGVYGSRVRLMLTGSAPVPPRTVRVFQRLGAPLFEVYGSSEIGWIAFNLPGGHRIGSAGRPVDGVRVDVADDGEITVRTGLPQCLGYVFEGVGTQDAVFLGDGRIVTGDLGEFDRAGFLRLKGRKKNVIITRSGVKINPEELELALEKACPGVRAMVAAPDGGGLLSCVVWVEDVADADRVAQVEAYLEEANGKRESALRIARTVFRPSAELTVEEGLLTRNFKIDRNAVTRRVFAERTGVGR</sequence>
<name>A0ABY6Q3T4_9ACTN</name>
<comment type="similarity">
    <text evidence="1">Belongs to the ATP-dependent AMP-binding enzyme family.</text>
</comment>
<dbReference type="PANTHER" id="PTHR43201">
    <property type="entry name" value="ACYL-COA SYNTHETASE"/>
    <property type="match status" value="1"/>
</dbReference>
<evidence type="ECO:0000313" key="6">
    <source>
        <dbReference type="Proteomes" id="UP001164963"/>
    </source>
</evidence>
<dbReference type="InterPro" id="IPR000873">
    <property type="entry name" value="AMP-dep_synth/lig_dom"/>
</dbReference>
<dbReference type="Gene3D" id="3.40.50.12780">
    <property type="entry name" value="N-terminal domain of ligase-like"/>
    <property type="match status" value="1"/>
</dbReference>
<dbReference type="Gene3D" id="3.30.300.30">
    <property type="match status" value="1"/>
</dbReference>